<name>A0A085NEW9_9BILA</name>
<dbReference type="AlphaFoldDB" id="A0A085NEW9"/>
<reference evidence="2" key="1">
    <citation type="journal article" date="2014" name="Nat. Genet.">
        <title>Genome and transcriptome of the porcine whipworm Trichuris suis.</title>
        <authorList>
            <person name="Jex A.R."/>
            <person name="Nejsum P."/>
            <person name="Schwarz E.M."/>
            <person name="Hu L."/>
            <person name="Young N.D."/>
            <person name="Hall R.S."/>
            <person name="Korhonen P.K."/>
            <person name="Liao S."/>
            <person name="Thamsborg S."/>
            <person name="Xia J."/>
            <person name="Xu P."/>
            <person name="Wang S."/>
            <person name="Scheerlinck J.P."/>
            <person name="Hofmann A."/>
            <person name="Sternberg P.W."/>
            <person name="Wang J."/>
            <person name="Gasser R.B."/>
        </authorList>
    </citation>
    <scope>NUCLEOTIDE SEQUENCE [LARGE SCALE GENOMIC DNA]</scope>
    <source>
        <strain evidence="2">DCEP-RM93F</strain>
    </source>
</reference>
<keyword evidence="1" id="KW-0472">Membrane</keyword>
<sequence>MVGRMPLELIKFFSGILGIAIAVDSFLIGRAIFLLHSTRVTVGHYTATFPSLQRLVLHVSEIVMFQLCFLRAVMEVCSEMLELKFRLTDEEKLIPENEPVQTSCELPNVRHQICSGSQATTVTEGSDSLHEGNGQLPDDVDVTRIVGAVSTGVERLSVGLLETETTDDTPFRSLPSSVDCSEHSDPCSVRSVGTEFCDCADDFCDLIS</sequence>
<dbReference type="Proteomes" id="UP000030758">
    <property type="component" value="Unassembled WGS sequence"/>
</dbReference>
<proteinExistence type="predicted"/>
<feature type="transmembrane region" description="Helical" evidence="1">
    <location>
        <begin position="12"/>
        <end position="35"/>
    </location>
</feature>
<organism evidence="2">
    <name type="scientific">Trichuris suis</name>
    <name type="common">pig whipworm</name>
    <dbReference type="NCBI Taxonomy" id="68888"/>
    <lineage>
        <taxon>Eukaryota</taxon>
        <taxon>Metazoa</taxon>
        <taxon>Ecdysozoa</taxon>
        <taxon>Nematoda</taxon>
        <taxon>Enoplea</taxon>
        <taxon>Dorylaimia</taxon>
        <taxon>Trichinellida</taxon>
        <taxon>Trichuridae</taxon>
        <taxon>Trichuris</taxon>
    </lineage>
</organism>
<evidence type="ECO:0000313" key="2">
    <source>
        <dbReference type="EMBL" id="KFD68015.1"/>
    </source>
</evidence>
<gene>
    <name evidence="2" type="ORF">M514_06252</name>
</gene>
<dbReference type="EMBL" id="KL367509">
    <property type="protein sequence ID" value="KFD68015.1"/>
    <property type="molecule type" value="Genomic_DNA"/>
</dbReference>
<keyword evidence="1" id="KW-1133">Transmembrane helix</keyword>
<keyword evidence="1" id="KW-0812">Transmembrane</keyword>
<accession>A0A085NEW9</accession>
<protein>
    <submittedName>
        <fullName evidence="2">Uncharacterized protein</fullName>
    </submittedName>
</protein>
<evidence type="ECO:0000256" key="1">
    <source>
        <dbReference type="SAM" id="Phobius"/>
    </source>
</evidence>